<dbReference type="Pfam" id="PF07963">
    <property type="entry name" value="N_methyl"/>
    <property type="match status" value="1"/>
</dbReference>
<evidence type="ECO:0000313" key="2">
    <source>
        <dbReference type="EMBL" id="TCT19000.1"/>
    </source>
</evidence>
<keyword evidence="1" id="KW-1133">Transmembrane helix</keyword>
<dbReference type="PROSITE" id="PS00409">
    <property type="entry name" value="PROKAR_NTER_METHYL"/>
    <property type="match status" value="1"/>
</dbReference>
<gene>
    <name evidence="2" type="ORF">EDC35_11047</name>
</gene>
<dbReference type="AlphaFoldDB" id="A0A4R3MRL7"/>
<evidence type="ECO:0000313" key="3">
    <source>
        <dbReference type="Proteomes" id="UP000295717"/>
    </source>
</evidence>
<keyword evidence="1" id="KW-0812">Transmembrane</keyword>
<organism evidence="2 3">
    <name type="scientific">Thiobaca trueperi</name>
    <dbReference type="NCBI Taxonomy" id="127458"/>
    <lineage>
        <taxon>Bacteria</taxon>
        <taxon>Pseudomonadati</taxon>
        <taxon>Pseudomonadota</taxon>
        <taxon>Gammaproteobacteria</taxon>
        <taxon>Chromatiales</taxon>
        <taxon>Chromatiaceae</taxon>
        <taxon>Thiobaca</taxon>
    </lineage>
</organism>
<name>A0A4R3MRL7_9GAMM</name>
<protein>
    <submittedName>
        <fullName evidence="2">General secretion pathway protein I</fullName>
    </submittedName>
</protein>
<dbReference type="OrthoDB" id="7864109at2"/>
<sequence length="130" mass="13975">MSTHRQEGFSLLEVLVAFAILALSLGVLMNIFARATQTTILSSQYSQAASLIESKLAAVGHAIPLEAGSVVGDPENGFDWELSIMPVELSEDAVTEPPATAYVIHGSVLWRDLGKVRRLTLSTLRLGENP</sequence>
<dbReference type="RefSeq" id="WP_132978359.1">
    <property type="nucleotide sequence ID" value="NZ_SMAO01000010.1"/>
</dbReference>
<dbReference type="Proteomes" id="UP000295717">
    <property type="component" value="Unassembled WGS sequence"/>
</dbReference>
<reference evidence="2 3" key="1">
    <citation type="submission" date="2019-03" db="EMBL/GenBank/DDBJ databases">
        <title>Genomic Encyclopedia of Type Strains, Phase IV (KMG-IV): sequencing the most valuable type-strain genomes for metagenomic binning, comparative biology and taxonomic classification.</title>
        <authorList>
            <person name="Goeker M."/>
        </authorList>
    </citation>
    <scope>NUCLEOTIDE SEQUENCE [LARGE SCALE GENOMIC DNA]</scope>
    <source>
        <strain evidence="2 3">DSM 13587</strain>
    </source>
</reference>
<accession>A0A4R3MRL7</accession>
<feature type="transmembrane region" description="Helical" evidence="1">
    <location>
        <begin position="12"/>
        <end position="33"/>
    </location>
</feature>
<proteinExistence type="predicted"/>
<keyword evidence="1" id="KW-0472">Membrane</keyword>
<dbReference type="EMBL" id="SMAO01000010">
    <property type="protein sequence ID" value="TCT19000.1"/>
    <property type="molecule type" value="Genomic_DNA"/>
</dbReference>
<comment type="caution">
    <text evidence="2">The sequence shown here is derived from an EMBL/GenBank/DDBJ whole genome shotgun (WGS) entry which is preliminary data.</text>
</comment>
<dbReference type="NCBIfam" id="TIGR02532">
    <property type="entry name" value="IV_pilin_GFxxxE"/>
    <property type="match status" value="1"/>
</dbReference>
<dbReference type="InterPro" id="IPR012902">
    <property type="entry name" value="N_methyl_site"/>
</dbReference>
<keyword evidence="3" id="KW-1185">Reference proteome</keyword>
<evidence type="ECO:0000256" key="1">
    <source>
        <dbReference type="SAM" id="Phobius"/>
    </source>
</evidence>